<dbReference type="InterPro" id="IPR052159">
    <property type="entry name" value="Competence_DNA_uptake"/>
</dbReference>
<gene>
    <name evidence="3" type="ORF">ACIF0M_06865</name>
</gene>
<dbReference type="Pfam" id="PF00753">
    <property type="entry name" value="Lactamase_B"/>
    <property type="match status" value="1"/>
</dbReference>
<protein>
    <submittedName>
        <fullName evidence="3">ComEC/Rec2 family competence protein</fullName>
    </submittedName>
</protein>
<sequence>MIQVLKKTWRQRLLSLLLPILLVFAMAGVEMKVPVQAAGNDAGAQTGEMKVHFLDVGQGLSILVQSEGKTMIYDGGDKKTSRFVVAYLKEQGVTEIDYLISSHYDADHMAGLIGCLNVFDVKNVISSNYVHTSKLYKSFVKAVKADGLKMKHPAVGKTYEFGSGSFEILAPAVIEKNGSNNNSVAIKLTNGGNSFVFTGDAEHESEERMCSSGVDLSCDVLVPGHHGSATATSWDFLQKTVPEYAVISCGADNKYGHPDKDTMDKLKSMEIQVYRTDKQGTITVTSNGTDLSWSASPCNDYTPGDASDQGTQVQQTEAQSVQGQVGQQTASQAAEGGKVWVSATGSKYHKTNHCGSMNPDTAKQETEAEAKAQGLEPCKKCY</sequence>
<dbReference type="CDD" id="cd07731">
    <property type="entry name" value="ComA-like_MBL-fold"/>
    <property type="match status" value="1"/>
</dbReference>
<dbReference type="PANTHER" id="PTHR30619:SF1">
    <property type="entry name" value="RECOMBINATION PROTEIN 2"/>
    <property type="match status" value="1"/>
</dbReference>
<dbReference type="EMBL" id="JBITRD010000008">
    <property type="protein sequence ID" value="MFI7845265.1"/>
    <property type="molecule type" value="Genomic_DNA"/>
</dbReference>
<dbReference type="PANTHER" id="PTHR30619">
    <property type="entry name" value="DNA INTERNALIZATION/COMPETENCE PROTEIN COMEC/REC2"/>
    <property type="match status" value="1"/>
</dbReference>
<comment type="caution">
    <text evidence="3">The sequence shown here is derived from an EMBL/GenBank/DDBJ whole genome shotgun (WGS) entry which is preliminary data.</text>
</comment>
<dbReference type="RefSeq" id="WP_396569608.1">
    <property type="nucleotide sequence ID" value="NZ_JBITRD010000008.1"/>
</dbReference>
<proteinExistence type="predicted"/>
<accession>A0ABW8AY50</accession>
<name>A0ABW8AY50_9FIRM</name>
<feature type="domain" description="Metallo-beta-lactamase" evidence="2">
    <location>
        <begin position="58"/>
        <end position="251"/>
    </location>
</feature>
<reference evidence="3 4" key="1">
    <citation type="submission" date="2024-08" db="EMBL/GenBank/DDBJ databases">
        <authorList>
            <person name="Vancuren S.J."/>
            <person name="Allen-Vercoe E."/>
        </authorList>
    </citation>
    <scope>NUCLEOTIDE SEQUENCE [LARGE SCALE GENOMIC DNA]</scope>
    <source>
        <strain evidence="3 4">16-6-I_42_FAA</strain>
    </source>
</reference>
<dbReference type="InterPro" id="IPR035681">
    <property type="entry name" value="ComA-like_MBL"/>
</dbReference>
<dbReference type="Proteomes" id="UP001614216">
    <property type="component" value="Unassembled WGS sequence"/>
</dbReference>
<evidence type="ECO:0000313" key="3">
    <source>
        <dbReference type="EMBL" id="MFI7845265.1"/>
    </source>
</evidence>
<feature type="region of interest" description="Disordered" evidence="1">
    <location>
        <begin position="351"/>
        <end position="382"/>
    </location>
</feature>
<keyword evidence="4" id="KW-1185">Reference proteome</keyword>
<evidence type="ECO:0000256" key="1">
    <source>
        <dbReference type="SAM" id="MobiDB-lite"/>
    </source>
</evidence>
<dbReference type="SMART" id="SM00849">
    <property type="entry name" value="Lactamase_B"/>
    <property type="match status" value="1"/>
</dbReference>
<dbReference type="InterPro" id="IPR001279">
    <property type="entry name" value="Metallo-B-lactamas"/>
</dbReference>
<organism evidence="3 4">
    <name type="scientific">Dorea amylophila</name>
    <dbReference type="NCBI Taxonomy" id="2981789"/>
    <lineage>
        <taxon>Bacteria</taxon>
        <taxon>Bacillati</taxon>
        <taxon>Bacillota</taxon>
        <taxon>Clostridia</taxon>
        <taxon>Lachnospirales</taxon>
        <taxon>Lachnospiraceae</taxon>
        <taxon>Dorea</taxon>
    </lineage>
</organism>
<evidence type="ECO:0000313" key="4">
    <source>
        <dbReference type="Proteomes" id="UP001614216"/>
    </source>
</evidence>
<dbReference type="SUPFAM" id="SSF56281">
    <property type="entry name" value="Metallo-hydrolase/oxidoreductase"/>
    <property type="match status" value="1"/>
</dbReference>
<evidence type="ECO:0000259" key="2">
    <source>
        <dbReference type="SMART" id="SM00849"/>
    </source>
</evidence>
<dbReference type="Gene3D" id="3.60.15.10">
    <property type="entry name" value="Ribonuclease Z/Hydroxyacylglutathione hydrolase-like"/>
    <property type="match status" value="1"/>
</dbReference>
<dbReference type="InterPro" id="IPR036866">
    <property type="entry name" value="RibonucZ/Hydroxyglut_hydro"/>
</dbReference>